<evidence type="ECO:0000313" key="1">
    <source>
        <dbReference type="EMBL" id="JAD28800.1"/>
    </source>
</evidence>
<organism evidence="1">
    <name type="scientific">Arundo donax</name>
    <name type="common">Giant reed</name>
    <name type="synonym">Donax arundinaceus</name>
    <dbReference type="NCBI Taxonomy" id="35708"/>
    <lineage>
        <taxon>Eukaryota</taxon>
        <taxon>Viridiplantae</taxon>
        <taxon>Streptophyta</taxon>
        <taxon>Embryophyta</taxon>
        <taxon>Tracheophyta</taxon>
        <taxon>Spermatophyta</taxon>
        <taxon>Magnoliopsida</taxon>
        <taxon>Liliopsida</taxon>
        <taxon>Poales</taxon>
        <taxon>Poaceae</taxon>
        <taxon>PACMAD clade</taxon>
        <taxon>Arundinoideae</taxon>
        <taxon>Arundineae</taxon>
        <taxon>Arundo</taxon>
    </lineage>
</organism>
<dbReference type="EMBL" id="GBRH01269095">
    <property type="protein sequence ID" value="JAD28800.1"/>
    <property type="molecule type" value="Transcribed_RNA"/>
</dbReference>
<dbReference type="AlphaFoldDB" id="A0A0A8YWD0"/>
<reference evidence="1" key="1">
    <citation type="submission" date="2014-09" db="EMBL/GenBank/DDBJ databases">
        <authorList>
            <person name="Magalhaes I.L.F."/>
            <person name="Oliveira U."/>
            <person name="Santos F.R."/>
            <person name="Vidigal T.H.D.A."/>
            <person name="Brescovit A.D."/>
            <person name="Santos A.J."/>
        </authorList>
    </citation>
    <scope>NUCLEOTIDE SEQUENCE</scope>
    <source>
        <tissue evidence="1">Shoot tissue taken approximately 20 cm above the soil surface</tissue>
    </source>
</reference>
<name>A0A0A8YWD0_ARUDO</name>
<proteinExistence type="predicted"/>
<protein>
    <submittedName>
        <fullName evidence="1">Uncharacterized protein</fullName>
    </submittedName>
</protein>
<sequence length="57" mass="5804">MRTSVPLNLGNSILGIQLRLDPSPDCELSLLPAPLVATVDTGVSGICTCGCCCVDGN</sequence>
<accession>A0A0A8YWD0</accession>
<reference evidence="1" key="2">
    <citation type="journal article" date="2015" name="Data Brief">
        <title>Shoot transcriptome of the giant reed, Arundo donax.</title>
        <authorList>
            <person name="Barrero R.A."/>
            <person name="Guerrero F.D."/>
            <person name="Moolhuijzen P."/>
            <person name="Goolsby J.A."/>
            <person name="Tidwell J."/>
            <person name="Bellgard S.E."/>
            <person name="Bellgard M.I."/>
        </authorList>
    </citation>
    <scope>NUCLEOTIDE SEQUENCE</scope>
    <source>
        <tissue evidence="1">Shoot tissue taken approximately 20 cm above the soil surface</tissue>
    </source>
</reference>